<name>A0A6J7EI38_9ZZZZ</name>
<protein>
    <submittedName>
        <fullName evidence="3">Unannotated protein</fullName>
    </submittedName>
</protein>
<dbReference type="PANTHER" id="PTHR11803">
    <property type="entry name" value="2-IMINOBUTANOATE/2-IMINOPROPANOATE DEAMINASE RIDA"/>
    <property type="match status" value="1"/>
</dbReference>
<evidence type="ECO:0000313" key="1">
    <source>
        <dbReference type="EMBL" id="CAB4749373.1"/>
    </source>
</evidence>
<dbReference type="SUPFAM" id="SSF55298">
    <property type="entry name" value="YjgF-like"/>
    <property type="match status" value="1"/>
</dbReference>
<dbReference type="InterPro" id="IPR006175">
    <property type="entry name" value="YjgF/YER057c/UK114"/>
</dbReference>
<evidence type="ECO:0000313" key="4">
    <source>
        <dbReference type="EMBL" id="CAB5023850.1"/>
    </source>
</evidence>
<accession>A0A6J7EI38</accession>
<organism evidence="3">
    <name type="scientific">freshwater metagenome</name>
    <dbReference type="NCBI Taxonomy" id="449393"/>
    <lineage>
        <taxon>unclassified sequences</taxon>
        <taxon>metagenomes</taxon>
        <taxon>ecological metagenomes</taxon>
    </lineage>
</organism>
<evidence type="ECO:0000313" key="3">
    <source>
        <dbReference type="EMBL" id="CAB4880774.1"/>
    </source>
</evidence>
<dbReference type="EMBL" id="CAFAAY010000005">
    <property type="protein sequence ID" value="CAB4807305.1"/>
    <property type="molecule type" value="Genomic_DNA"/>
</dbReference>
<reference evidence="3" key="1">
    <citation type="submission" date="2020-05" db="EMBL/GenBank/DDBJ databases">
        <authorList>
            <person name="Chiriac C."/>
            <person name="Salcher M."/>
            <person name="Ghai R."/>
            <person name="Kavagutti S V."/>
        </authorList>
    </citation>
    <scope>NUCLEOTIDE SEQUENCE</scope>
</reference>
<dbReference type="GO" id="GO:0005829">
    <property type="term" value="C:cytosol"/>
    <property type="evidence" value="ECO:0007669"/>
    <property type="project" value="TreeGrafter"/>
</dbReference>
<dbReference type="EMBL" id="CAFBPV010000004">
    <property type="protein sequence ID" value="CAB5023850.1"/>
    <property type="molecule type" value="Genomic_DNA"/>
</dbReference>
<proteinExistence type="predicted"/>
<sequence length="120" mass="13425">MTERPYSLFRKIDNFVVTSGALGLDPDQYGAKLVEGGVLEQLSAALRNAEGILMEAGLTRKNVFKANMYLTSLDELTSCNELWLKFFEDPRPVRTTVAVLELPRKALVEIELWAHINTPG</sequence>
<dbReference type="EMBL" id="CAFBLY010000018">
    <property type="protein sequence ID" value="CAB4880774.1"/>
    <property type="molecule type" value="Genomic_DNA"/>
</dbReference>
<evidence type="ECO:0000313" key="2">
    <source>
        <dbReference type="EMBL" id="CAB4807305.1"/>
    </source>
</evidence>
<dbReference type="Pfam" id="PF01042">
    <property type="entry name" value="Ribonuc_L-PSP"/>
    <property type="match status" value="1"/>
</dbReference>
<dbReference type="AlphaFoldDB" id="A0A6J7EI38"/>
<dbReference type="CDD" id="cd00448">
    <property type="entry name" value="YjgF_YER057c_UK114_family"/>
    <property type="match status" value="1"/>
</dbReference>
<dbReference type="Gene3D" id="3.30.1330.40">
    <property type="entry name" value="RutC-like"/>
    <property type="match status" value="1"/>
</dbReference>
<dbReference type="InterPro" id="IPR035959">
    <property type="entry name" value="RutC-like_sf"/>
</dbReference>
<dbReference type="GO" id="GO:0019239">
    <property type="term" value="F:deaminase activity"/>
    <property type="evidence" value="ECO:0007669"/>
    <property type="project" value="TreeGrafter"/>
</dbReference>
<dbReference type="PANTHER" id="PTHR11803:SF39">
    <property type="entry name" value="2-IMINOBUTANOATE_2-IMINOPROPANOATE DEAMINASE"/>
    <property type="match status" value="1"/>
</dbReference>
<dbReference type="EMBL" id="CAEZZI010000016">
    <property type="protein sequence ID" value="CAB4749373.1"/>
    <property type="molecule type" value="Genomic_DNA"/>
</dbReference>
<gene>
    <name evidence="1" type="ORF">UFOPK2842_00283</name>
    <name evidence="2" type="ORF">UFOPK3124_00149</name>
    <name evidence="3" type="ORF">UFOPK3480_00378</name>
    <name evidence="4" type="ORF">UFOPK4165_00120</name>
</gene>